<dbReference type="Pfam" id="PF13450">
    <property type="entry name" value="NAD_binding_8"/>
    <property type="match status" value="1"/>
</dbReference>
<dbReference type="PRINTS" id="PR00420">
    <property type="entry name" value="RNGMNOXGNASE"/>
</dbReference>
<dbReference type="InterPro" id="IPR050816">
    <property type="entry name" value="Flavin-dep_Halogenase_NPB"/>
</dbReference>
<organism evidence="2 3">
    <name type="scientific">Haloactinopolyspora alba</name>
    <dbReference type="NCBI Taxonomy" id="648780"/>
    <lineage>
        <taxon>Bacteria</taxon>
        <taxon>Bacillati</taxon>
        <taxon>Actinomycetota</taxon>
        <taxon>Actinomycetes</taxon>
        <taxon>Jiangellales</taxon>
        <taxon>Jiangellaceae</taxon>
        <taxon>Haloactinopolyspora</taxon>
    </lineage>
</organism>
<sequence>MRIVVIGGSAAGLAAALLLARDGHRVDVIDRDDLEPAVDVETAAATSFRRTAPHLVHLHQVMPLARSLLLERLPDVYAGLLRAGAVESPVTDRMPPTLTDRSRHPGDEELTALQIRRSTFDWVLRGASAEQQGVRLVGRTPVTGLVVSDGDPRRVVGVRTEAGERRADVVIDASGRRSSVGEWLVAEGARRPERTAAPCGIAYHSRHYRLRGDAPRPAPSRISVIAPLPHFTFGAVTADNGVLSTVLCPLLADAPLRALRRPDAHDAALRTVPGLRPWLAVADPITPVHTMGGLHDTLTHLVVDGRPVVLGLHAIGDAMCTTNPTLGRGLSMALQGATDLATALGQYPDDPEEQARAMAASTAEHVTPWFVEQLHVDSTRVCDMRRALAGEPPALTPEFGERVEPGQLRAAAMLDPTVFRALMSLISMTVTPREVYGDPRIRERVRTVLAASDGFTTGSGASRHDVLAAIADPRAAATA</sequence>
<evidence type="ECO:0000313" key="2">
    <source>
        <dbReference type="EMBL" id="PSL04579.1"/>
    </source>
</evidence>
<dbReference type="InterPro" id="IPR036188">
    <property type="entry name" value="FAD/NAD-bd_sf"/>
</dbReference>
<keyword evidence="3" id="KW-1185">Reference proteome</keyword>
<dbReference type="SUPFAM" id="SSF51905">
    <property type="entry name" value="FAD/NAD(P)-binding domain"/>
    <property type="match status" value="1"/>
</dbReference>
<dbReference type="OrthoDB" id="9790035at2"/>
<dbReference type="Gene3D" id="3.50.50.60">
    <property type="entry name" value="FAD/NAD(P)-binding domain"/>
    <property type="match status" value="1"/>
</dbReference>
<reference evidence="2 3" key="1">
    <citation type="submission" date="2018-03" db="EMBL/GenBank/DDBJ databases">
        <title>Genomic Encyclopedia of Archaeal and Bacterial Type Strains, Phase II (KMG-II): from individual species to whole genera.</title>
        <authorList>
            <person name="Goeker M."/>
        </authorList>
    </citation>
    <scope>NUCLEOTIDE SEQUENCE [LARGE SCALE GENOMIC DNA]</scope>
    <source>
        <strain evidence="2 3">DSM 45211</strain>
    </source>
</reference>
<proteinExistence type="inferred from homology"/>
<dbReference type="RefSeq" id="WP_106536792.1">
    <property type="nucleotide sequence ID" value="NZ_PYGE01000005.1"/>
</dbReference>
<evidence type="ECO:0000256" key="1">
    <source>
        <dbReference type="ARBA" id="ARBA00038396"/>
    </source>
</evidence>
<gene>
    <name evidence="2" type="ORF">CLV30_10542</name>
</gene>
<name>A0A2P8E534_9ACTN</name>
<comment type="similarity">
    <text evidence="1">Belongs to the flavin-dependent halogenase family. Bacterial tryptophan halogenase subfamily.</text>
</comment>
<dbReference type="EMBL" id="PYGE01000005">
    <property type="protein sequence ID" value="PSL04579.1"/>
    <property type="molecule type" value="Genomic_DNA"/>
</dbReference>
<comment type="caution">
    <text evidence="2">The sequence shown here is derived from an EMBL/GenBank/DDBJ whole genome shotgun (WGS) entry which is preliminary data.</text>
</comment>
<dbReference type="AlphaFoldDB" id="A0A2P8E534"/>
<dbReference type="Proteomes" id="UP000243528">
    <property type="component" value="Unassembled WGS sequence"/>
</dbReference>
<accession>A0A2P8E534</accession>
<dbReference type="PANTHER" id="PTHR43747:SF1">
    <property type="entry name" value="SLR1998 PROTEIN"/>
    <property type="match status" value="1"/>
</dbReference>
<dbReference type="PANTHER" id="PTHR43747">
    <property type="entry name" value="FAD-BINDING PROTEIN"/>
    <property type="match status" value="1"/>
</dbReference>
<evidence type="ECO:0000313" key="3">
    <source>
        <dbReference type="Proteomes" id="UP000243528"/>
    </source>
</evidence>
<protein>
    <submittedName>
        <fullName evidence="2">Flavin-dependent dehydrogenase</fullName>
    </submittedName>
</protein>